<dbReference type="PANTHER" id="PTHR33558">
    <property type="entry name" value="GLUTAREDOXIN-LIKE PROTEIN C5ORF63 HOMOLOG"/>
    <property type="match status" value="1"/>
</dbReference>
<reference evidence="1" key="1">
    <citation type="submission" date="2021-03" db="EMBL/GenBank/DDBJ databases">
        <title>Bacillus suaedae sp. nov., isolated from Suaeda aralocaspica.</title>
        <authorList>
            <person name="Lei R.F.R."/>
        </authorList>
    </citation>
    <scope>NUCLEOTIDE SEQUENCE</scope>
    <source>
        <strain evidence="1">YZJH907-2</strain>
    </source>
</reference>
<accession>A0A940WXC8</accession>
<proteinExistence type="predicted"/>
<evidence type="ECO:0000313" key="2">
    <source>
        <dbReference type="Proteomes" id="UP000678228"/>
    </source>
</evidence>
<dbReference type="Gene3D" id="3.40.30.10">
    <property type="entry name" value="Glutaredoxin"/>
    <property type="match status" value="1"/>
</dbReference>
<comment type="caution">
    <text evidence="1">The sequence shown here is derived from an EMBL/GenBank/DDBJ whole genome shotgun (WGS) entry which is preliminary data.</text>
</comment>
<dbReference type="RefSeq" id="WP_210595460.1">
    <property type="nucleotide sequence ID" value="NZ_JAGKSQ010000001.1"/>
</dbReference>
<organism evidence="1 2">
    <name type="scientific">Halalkalibacter suaedae</name>
    <dbReference type="NCBI Taxonomy" id="2822140"/>
    <lineage>
        <taxon>Bacteria</taxon>
        <taxon>Bacillati</taxon>
        <taxon>Bacillota</taxon>
        <taxon>Bacilli</taxon>
        <taxon>Bacillales</taxon>
        <taxon>Bacillaceae</taxon>
        <taxon>Halalkalibacter</taxon>
    </lineage>
</organism>
<sequence>MQVITVYSKLDCPLCDKAIAKISTLQSEFTFKIKVVDIYQDDELLEKYQIMIPVVVSDGVEIDFGQISENKVKSYLQAKIGEF</sequence>
<dbReference type="EMBL" id="JAGKSQ010000001">
    <property type="protein sequence ID" value="MBP3949965.1"/>
    <property type="molecule type" value="Genomic_DNA"/>
</dbReference>
<protein>
    <submittedName>
        <fullName evidence="1">Glutaredoxin family protein</fullName>
    </submittedName>
</protein>
<gene>
    <name evidence="1" type="ORF">J7W16_02390</name>
</gene>
<keyword evidence="2" id="KW-1185">Reference proteome</keyword>
<dbReference type="Pfam" id="PF05768">
    <property type="entry name" value="Glrx-like"/>
    <property type="match status" value="1"/>
</dbReference>
<dbReference type="InterPro" id="IPR036249">
    <property type="entry name" value="Thioredoxin-like_sf"/>
</dbReference>
<dbReference type="InterPro" id="IPR008554">
    <property type="entry name" value="Glutaredoxin-like"/>
</dbReference>
<evidence type="ECO:0000313" key="1">
    <source>
        <dbReference type="EMBL" id="MBP3949965.1"/>
    </source>
</evidence>
<dbReference type="InterPro" id="IPR052565">
    <property type="entry name" value="Glutaredoxin-like_YDR286C"/>
</dbReference>
<name>A0A940WXC8_9BACI</name>
<dbReference type="SUPFAM" id="SSF52833">
    <property type="entry name" value="Thioredoxin-like"/>
    <property type="match status" value="1"/>
</dbReference>
<dbReference type="PANTHER" id="PTHR33558:SF1">
    <property type="entry name" value="GLUTAREDOXIN-LIKE PROTEIN C5ORF63 HOMOLOG"/>
    <property type="match status" value="1"/>
</dbReference>
<dbReference type="Proteomes" id="UP000678228">
    <property type="component" value="Unassembled WGS sequence"/>
</dbReference>
<dbReference type="AlphaFoldDB" id="A0A940WXC8"/>